<dbReference type="InterPro" id="IPR037804">
    <property type="entry name" value="SGF73"/>
</dbReference>
<keyword evidence="3" id="KW-1185">Reference proteome</keyword>
<evidence type="ECO:0000256" key="1">
    <source>
        <dbReference type="SAM" id="MobiDB-lite"/>
    </source>
</evidence>
<gene>
    <name evidence="2" type="ORF">QJS10_CPA16g01424</name>
</gene>
<comment type="caution">
    <text evidence="2">The sequence shown here is derived from an EMBL/GenBank/DDBJ whole genome shotgun (WGS) entry which is preliminary data.</text>
</comment>
<accession>A0AAV9D2S8</accession>
<proteinExistence type="predicted"/>
<feature type="region of interest" description="Disordered" evidence="1">
    <location>
        <begin position="266"/>
        <end position="312"/>
    </location>
</feature>
<reference evidence="2" key="1">
    <citation type="journal article" date="2023" name="Nat. Commun.">
        <title>Diploid and tetraploid genomes of Acorus and the evolution of monocots.</title>
        <authorList>
            <person name="Ma L."/>
            <person name="Liu K.W."/>
            <person name="Li Z."/>
            <person name="Hsiao Y.Y."/>
            <person name="Qi Y."/>
            <person name="Fu T."/>
            <person name="Tang G.D."/>
            <person name="Zhang D."/>
            <person name="Sun W.H."/>
            <person name="Liu D.K."/>
            <person name="Li Y."/>
            <person name="Chen G.Z."/>
            <person name="Liu X.D."/>
            <person name="Liao X.Y."/>
            <person name="Jiang Y.T."/>
            <person name="Yu X."/>
            <person name="Hao Y."/>
            <person name="Huang J."/>
            <person name="Zhao X.W."/>
            <person name="Ke S."/>
            <person name="Chen Y.Y."/>
            <person name="Wu W.L."/>
            <person name="Hsu J.L."/>
            <person name="Lin Y.F."/>
            <person name="Huang M.D."/>
            <person name="Li C.Y."/>
            <person name="Huang L."/>
            <person name="Wang Z.W."/>
            <person name="Zhao X."/>
            <person name="Zhong W.Y."/>
            <person name="Peng D.H."/>
            <person name="Ahmad S."/>
            <person name="Lan S."/>
            <person name="Zhang J.S."/>
            <person name="Tsai W.C."/>
            <person name="Van de Peer Y."/>
            <person name="Liu Z.J."/>
        </authorList>
    </citation>
    <scope>NUCLEOTIDE SEQUENCE</scope>
    <source>
        <strain evidence="2">CP</strain>
    </source>
</reference>
<dbReference type="PANTHER" id="PTHR47805:SF1">
    <property type="entry name" value="SAGA-ASSOCIATED FACTOR 73"/>
    <property type="match status" value="1"/>
</dbReference>
<dbReference type="AlphaFoldDB" id="A0AAV9D2S8"/>
<evidence type="ECO:0000313" key="3">
    <source>
        <dbReference type="Proteomes" id="UP001180020"/>
    </source>
</evidence>
<dbReference type="EMBL" id="JAUJYO010000016">
    <property type="protein sequence ID" value="KAK1295515.1"/>
    <property type="molecule type" value="Genomic_DNA"/>
</dbReference>
<feature type="compositionally biased region" description="Polar residues" evidence="1">
    <location>
        <begin position="301"/>
        <end position="312"/>
    </location>
</feature>
<organism evidence="2 3">
    <name type="scientific">Acorus calamus</name>
    <name type="common">Sweet flag</name>
    <dbReference type="NCBI Taxonomy" id="4465"/>
    <lineage>
        <taxon>Eukaryota</taxon>
        <taxon>Viridiplantae</taxon>
        <taxon>Streptophyta</taxon>
        <taxon>Embryophyta</taxon>
        <taxon>Tracheophyta</taxon>
        <taxon>Spermatophyta</taxon>
        <taxon>Magnoliopsida</taxon>
        <taxon>Liliopsida</taxon>
        <taxon>Acoraceae</taxon>
        <taxon>Acorus</taxon>
    </lineage>
</organism>
<dbReference type="GO" id="GO:0000124">
    <property type="term" value="C:SAGA complex"/>
    <property type="evidence" value="ECO:0007669"/>
    <property type="project" value="InterPro"/>
</dbReference>
<dbReference type="PANTHER" id="PTHR47805">
    <property type="entry name" value="SAGA-ASSOCIATED FACTOR 73"/>
    <property type="match status" value="1"/>
</dbReference>
<protein>
    <submittedName>
        <fullName evidence="2">Uncharacterized protein</fullName>
    </submittedName>
</protein>
<evidence type="ECO:0000313" key="2">
    <source>
        <dbReference type="EMBL" id="KAK1295515.1"/>
    </source>
</evidence>
<reference evidence="2" key="2">
    <citation type="submission" date="2023-06" db="EMBL/GenBank/DDBJ databases">
        <authorList>
            <person name="Ma L."/>
            <person name="Liu K.-W."/>
            <person name="Li Z."/>
            <person name="Hsiao Y.-Y."/>
            <person name="Qi Y."/>
            <person name="Fu T."/>
            <person name="Tang G."/>
            <person name="Zhang D."/>
            <person name="Sun W.-H."/>
            <person name="Liu D.-K."/>
            <person name="Li Y."/>
            <person name="Chen G.-Z."/>
            <person name="Liu X.-D."/>
            <person name="Liao X.-Y."/>
            <person name="Jiang Y.-T."/>
            <person name="Yu X."/>
            <person name="Hao Y."/>
            <person name="Huang J."/>
            <person name="Zhao X.-W."/>
            <person name="Ke S."/>
            <person name="Chen Y.-Y."/>
            <person name="Wu W.-L."/>
            <person name="Hsu J.-L."/>
            <person name="Lin Y.-F."/>
            <person name="Huang M.-D."/>
            <person name="Li C.-Y."/>
            <person name="Huang L."/>
            <person name="Wang Z.-W."/>
            <person name="Zhao X."/>
            <person name="Zhong W.-Y."/>
            <person name="Peng D.-H."/>
            <person name="Ahmad S."/>
            <person name="Lan S."/>
            <person name="Zhang J.-S."/>
            <person name="Tsai W.-C."/>
            <person name="Van De Peer Y."/>
            <person name="Liu Z.-J."/>
        </authorList>
    </citation>
    <scope>NUCLEOTIDE SEQUENCE</scope>
    <source>
        <strain evidence="2">CP</strain>
        <tissue evidence="2">Leaves</tissue>
    </source>
</reference>
<sequence length="312" mass="33810">MMGGNPFNQLGSHTYQKDKRDGFLIIDELGVDGEMIMTIFARPEALWAKSRITPPKVRIVDEEGLSERLVAGREEPCGNALVGCQKSVRVVEHDSFANGCRPSGSPVPLASKIYYSLGNRRLRIALGHLYREASEKEHLDSVGPKILQGNSMMLPKVSSPNCMVGGANKVDMSEKFFLLQSNHSQCLPGLYPVNLSTLLLLLATDSPFRGKSGIAANMRPFILALHKGTKKEQNDACHLPSVRKPDQILAQSSELCLGASGGYPSAMGLQNPSRDSNFPKPPDNGPAGMIRSTYPPGSYSFPGNQGSTKNIN</sequence>
<name>A0AAV9D2S8_ACOCL</name>
<dbReference type="Proteomes" id="UP001180020">
    <property type="component" value="Unassembled WGS sequence"/>
</dbReference>